<dbReference type="InterPro" id="IPR013094">
    <property type="entry name" value="AB_hydrolase_3"/>
</dbReference>
<dbReference type="PANTHER" id="PTHR23024">
    <property type="entry name" value="ARYLACETAMIDE DEACETYLASE"/>
    <property type="match status" value="1"/>
</dbReference>
<proteinExistence type="inferred from homology"/>
<reference evidence="3 4" key="1">
    <citation type="journal article" date="2023" name="BMC Biotechnol.">
        <title>Vitis rotundifolia cv Carlos genome sequencing.</title>
        <authorList>
            <person name="Huff M."/>
            <person name="Hulse-Kemp A."/>
            <person name="Scheffler B."/>
            <person name="Youngblood R."/>
            <person name="Simpson S."/>
            <person name="Babiker E."/>
            <person name="Staton M."/>
        </authorList>
    </citation>
    <scope>NUCLEOTIDE SEQUENCE [LARGE SCALE GENOMIC DNA]</scope>
    <source>
        <tissue evidence="3">Leaf</tissue>
    </source>
</reference>
<name>A0AA38YTQ0_VITRO</name>
<dbReference type="InterPro" id="IPR050466">
    <property type="entry name" value="Carboxylest/Gibb_receptor"/>
</dbReference>
<dbReference type="PANTHER" id="PTHR23024:SF24">
    <property type="entry name" value="ALPHA_BETA HYDROLASE FOLD-3 DOMAIN-CONTAINING PROTEIN"/>
    <property type="match status" value="1"/>
</dbReference>
<evidence type="ECO:0000313" key="4">
    <source>
        <dbReference type="Proteomes" id="UP001168098"/>
    </source>
</evidence>
<accession>A0AA38YTQ0</accession>
<comment type="similarity">
    <text evidence="1">Belongs to the 'GDXG' lipolytic enzyme family.</text>
</comment>
<dbReference type="SUPFAM" id="SSF53474">
    <property type="entry name" value="alpha/beta-Hydrolases"/>
    <property type="match status" value="1"/>
</dbReference>
<organism evidence="3 4">
    <name type="scientific">Vitis rotundifolia</name>
    <name type="common">Muscadine grape</name>
    <dbReference type="NCBI Taxonomy" id="103349"/>
    <lineage>
        <taxon>Eukaryota</taxon>
        <taxon>Viridiplantae</taxon>
        <taxon>Streptophyta</taxon>
        <taxon>Embryophyta</taxon>
        <taxon>Tracheophyta</taxon>
        <taxon>Spermatophyta</taxon>
        <taxon>Magnoliopsida</taxon>
        <taxon>eudicotyledons</taxon>
        <taxon>Gunneridae</taxon>
        <taxon>Pentapetalae</taxon>
        <taxon>rosids</taxon>
        <taxon>Vitales</taxon>
        <taxon>Vitaceae</taxon>
        <taxon>Viteae</taxon>
        <taxon>Vitis</taxon>
    </lineage>
</organism>
<dbReference type="Proteomes" id="UP001168098">
    <property type="component" value="Unassembled WGS sequence"/>
</dbReference>
<evidence type="ECO:0000256" key="1">
    <source>
        <dbReference type="ARBA" id="ARBA00010515"/>
    </source>
</evidence>
<dbReference type="Pfam" id="PF07859">
    <property type="entry name" value="Abhydrolase_3"/>
    <property type="match status" value="1"/>
</dbReference>
<dbReference type="InterPro" id="IPR029058">
    <property type="entry name" value="AB_hydrolase_fold"/>
</dbReference>
<evidence type="ECO:0000259" key="2">
    <source>
        <dbReference type="Pfam" id="PF07859"/>
    </source>
</evidence>
<protein>
    <recommendedName>
        <fullName evidence="2">Alpha/beta hydrolase fold-3 domain-containing protein</fullName>
    </recommendedName>
</protein>
<dbReference type="AlphaFoldDB" id="A0AA38YTQ0"/>
<feature type="domain" description="Alpha/beta hydrolase fold-3" evidence="2">
    <location>
        <begin position="94"/>
        <end position="220"/>
    </location>
</feature>
<gene>
    <name evidence="3" type="ORF">PVL29_025056</name>
</gene>
<comment type="caution">
    <text evidence="3">The sequence shown here is derived from an EMBL/GenBank/DDBJ whole genome shotgun (WGS) entry which is preliminary data.</text>
</comment>
<keyword evidence="4" id="KW-1185">Reference proteome</keyword>
<dbReference type="GO" id="GO:0052689">
    <property type="term" value="F:carboxylic ester hydrolase activity"/>
    <property type="evidence" value="ECO:0007669"/>
    <property type="project" value="TreeGrafter"/>
</dbReference>
<dbReference type="GO" id="GO:0009860">
    <property type="term" value="P:pollen tube growth"/>
    <property type="evidence" value="ECO:0007669"/>
    <property type="project" value="TreeGrafter"/>
</dbReference>
<dbReference type="EMBL" id="JARBHA010000018">
    <property type="protein sequence ID" value="KAJ9676347.1"/>
    <property type="molecule type" value="Genomic_DNA"/>
</dbReference>
<sequence length="220" mass="24394">MSGTSGSELRTSLKLPWKIRFILAALNAISNASIRRNGTVNRCLMTLIDFKVPPSDKPVNGVTISDTTVDPSRNLWFRYFLPRGTTSWENLPIIVYFHGGSLVFLSLSSKTPRHRRLRQLPSRPGAQIPSPYEDGVEILKFIDENPPANADLTRCFIVGDSAGGNLVYHVTARAGVHDFRNLKIAGAILIQPFFGGEERTESEIQLAGTPLVTVERTDWC</sequence>
<dbReference type="Gene3D" id="3.40.50.1820">
    <property type="entry name" value="alpha/beta hydrolase"/>
    <property type="match status" value="1"/>
</dbReference>
<evidence type="ECO:0000313" key="3">
    <source>
        <dbReference type="EMBL" id="KAJ9676347.1"/>
    </source>
</evidence>